<dbReference type="KEGG" id="acom:CEW83_16120"/>
<dbReference type="RefSeq" id="WP_108951474.1">
    <property type="nucleotide sequence ID" value="NZ_CP022187.1"/>
</dbReference>
<keyword evidence="5 8" id="KW-0067">ATP-binding</keyword>
<proteinExistence type="inferred from homology"/>
<evidence type="ECO:0000256" key="2">
    <source>
        <dbReference type="ARBA" id="ARBA00022448"/>
    </source>
</evidence>
<comment type="similarity">
    <text evidence="1">Belongs to the ABC transporter superfamily.</text>
</comment>
<evidence type="ECO:0000256" key="4">
    <source>
        <dbReference type="ARBA" id="ARBA00022741"/>
    </source>
</evidence>
<keyword evidence="9" id="KW-1185">Reference proteome</keyword>
<evidence type="ECO:0000256" key="5">
    <source>
        <dbReference type="ARBA" id="ARBA00022840"/>
    </source>
</evidence>
<dbReference type="Pfam" id="PF00005">
    <property type="entry name" value="ABC_tran"/>
    <property type="match status" value="1"/>
</dbReference>
<dbReference type="AlphaFoldDB" id="A0A2U8GWH0"/>
<accession>A0A2U8GWH0</accession>
<organism evidence="8 9">
    <name type="scientific">Parazoarcus communis</name>
    <dbReference type="NCBI Taxonomy" id="41977"/>
    <lineage>
        <taxon>Bacteria</taxon>
        <taxon>Pseudomonadati</taxon>
        <taxon>Pseudomonadota</taxon>
        <taxon>Betaproteobacteria</taxon>
        <taxon>Rhodocyclales</taxon>
        <taxon>Zoogloeaceae</taxon>
        <taxon>Parazoarcus</taxon>
    </lineage>
</organism>
<evidence type="ECO:0000256" key="3">
    <source>
        <dbReference type="ARBA" id="ARBA00022475"/>
    </source>
</evidence>
<feature type="domain" description="ABC transporter" evidence="7">
    <location>
        <begin position="20"/>
        <end position="253"/>
    </location>
</feature>
<keyword evidence="2" id="KW-0813">Transport</keyword>
<dbReference type="CDD" id="cd03224">
    <property type="entry name" value="ABC_TM1139_LivF_branched"/>
    <property type="match status" value="1"/>
</dbReference>
<dbReference type="PROSITE" id="PS50893">
    <property type="entry name" value="ABC_TRANSPORTER_2"/>
    <property type="match status" value="1"/>
</dbReference>
<dbReference type="InterPro" id="IPR003593">
    <property type="entry name" value="AAA+_ATPase"/>
</dbReference>
<dbReference type="InterPro" id="IPR017871">
    <property type="entry name" value="ABC_transporter-like_CS"/>
</dbReference>
<dbReference type="Gene3D" id="3.40.50.300">
    <property type="entry name" value="P-loop containing nucleotide triphosphate hydrolases"/>
    <property type="match status" value="1"/>
</dbReference>
<dbReference type="SMART" id="SM00382">
    <property type="entry name" value="AAA"/>
    <property type="match status" value="1"/>
</dbReference>
<keyword evidence="6" id="KW-0029">Amino-acid transport</keyword>
<dbReference type="PROSITE" id="PS00211">
    <property type="entry name" value="ABC_TRANSPORTER_1"/>
    <property type="match status" value="1"/>
</dbReference>
<evidence type="ECO:0000256" key="1">
    <source>
        <dbReference type="ARBA" id="ARBA00005417"/>
    </source>
</evidence>
<dbReference type="PANTHER" id="PTHR43820">
    <property type="entry name" value="HIGH-AFFINITY BRANCHED-CHAIN AMINO ACID TRANSPORT ATP-BINDING PROTEIN LIVF"/>
    <property type="match status" value="1"/>
</dbReference>
<keyword evidence="4" id="KW-0547">Nucleotide-binding</keyword>
<dbReference type="PANTHER" id="PTHR43820:SF6">
    <property type="entry name" value="ABC TRANSPORTER ATP-BINDING PROTEIN"/>
    <property type="match status" value="1"/>
</dbReference>
<dbReference type="InterPro" id="IPR003439">
    <property type="entry name" value="ABC_transporter-like_ATP-bd"/>
</dbReference>
<dbReference type="EMBL" id="CP022187">
    <property type="protein sequence ID" value="AWI77774.1"/>
    <property type="molecule type" value="Genomic_DNA"/>
</dbReference>
<dbReference type="SUPFAM" id="SSF52540">
    <property type="entry name" value="P-loop containing nucleoside triphosphate hydrolases"/>
    <property type="match status" value="1"/>
</dbReference>
<evidence type="ECO:0000313" key="9">
    <source>
        <dbReference type="Proteomes" id="UP000244930"/>
    </source>
</evidence>
<keyword evidence="3" id="KW-1003">Cell membrane</keyword>
<dbReference type="InterPro" id="IPR027417">
    <property type="entry name" value="P-loop_NTPase"/>
</dbReference>
<evidence type="ECO:0000256" key="6">
    <source>
        <dbReference type="ARBA" id="ARBA00022970"/>
    </source>
</evidence>
<sequence>MANTPNDAASAANTPKNKVLEIQDLCVSYGKVEALSNANLVVGEGQIVTVIGPNGAGKTTMLSAIMGVLGSRGQVQFDGNIESVPEVERMVARGMNLVPEKRELFGEMTVEDNLTLGAFQRYRMGHRDQAKTMEEVYTLFPRLKERRSQLAGTLSGGERQMLAVGRALMAKPKLLMLDEPSLGLAPLIVREIFRIIAELRKRGVSILLVEQNARAALQVADYAYVLETGAIAMEGPAVQLRDDPRVIEAYLGLGGKHQAMLAT</sequence>
<dbReference type="GO" id="GO:0015807">
    <property type="term" value="P:L-amino acid transport"/>
    <property type="evidence" value="ECO:0007669"/>
    <property type="project" value="TreeGrafter"/>
</dbReference>
<dbReference type="GO" id="GO:0016887">
    <property type="term" value="F:ATP hydrolysis activity"/>
    <property type="evidence" value="ECO:0007669"/>
    <property type="project" value="InterPro"/>
</dbReference>
<name>A0A2U8GWH0_9RHOO</name>
<gene>
    <name evidence="8" type="ORF">CEW83_16120</name>
</gene>
<protein>
    <submittedName>
        <fullName evidence="8">ABC transporter ATP-binding protein</fullName>
    </submittedName>
</protein>
<evidence type="ECO:0000313" key="8">
    <source>
        <dbReference type="EMBL" id="AWI77774.1"/>
    </source>
</evidence>
<evidence type="ECO:0000259" key="7">
    <source>
        <dbReference type="PROSITE" id="PS50893"/>
    </source>
</evidence>
<dbReference type="GO" id="GO:0005524">
    <property type="term" value="F:ATP binding"/>
    <property type="evidence" value="ECO:0007669"/>
    <property type="project" value="UniProtKB-KW"/>
</dbReference>
<dbReference type="Proteomes" id="UP000244930">
    <property type="component" value="Chromosome"/>
</dbReference>
<keyword evidence="3" id="KW-0472">Membrane</keyword>
<reference evidence="8 9" key="1">
    <citation type="submission" date="2017-06" db="EMBL/GenBank/DDBJ databases">
        <title>Azoarcus.</title>
        <authorList>
            <person name="Woo J.-H."/>
            <person name="Kim H.-S."/>
        </authorList>
    </citation>
    <scope>NUCLEOTIDE SEQUENCE [LARGE SCALE GENOMIC DNA]</scope>
    <source>
        <strain evidence="8 9">TSPY31</strain>
    </source>
</reference>
<dbReference type="GO" id="GO:0015658">
    <property type="term" value="F:branched-chain amino acid transmembrane transporter activity"/>
    <property type="evidence" value="ECO:0007669"/>
    <property type="project" value="TreeGrafter"/>
</dbReference>
<dbReference type="InterPro" id="IPR052156">
    <property type="entry name" value="BCAA_Transport_ATP-bd_LivF"/>
</dbReference>